<accession>Q3V2I8</accession>
<organism evidence="2">
    <name type="scientific">Mus musculus</name>
    <name type="common">Mouse</name>
    <dbReference type="NCBI Taxonomy" id="10090"/>
    <lineage>
        <taxon>Eukaryota</taxon>
        <taxon>Metazoa</taxon>
        <taxon>Chordata</taxon>
        <taxon>Craniata</taxon>
        <taxon>Vertebrata</taxon>
        <taxon>Euteleostomi</taxon>
        <taxon>Mammalia</taxon>
        <taxon>Eutheria</taxon>
        <taxon>Euarchontoglires</taxon>
        <taxon>Glires</taxon>
        <taxon>Rodentia</taxon>
        <taxon>Myomorpha</taxon>
        <taxon>Muroidea</taxon>
        <taxon>Muridae</taxon>
        <taxon>Murinae</taxon>
        <taxon>Mus</taxon>
        <taxon>Mus</taxon>
    </lineage>
</organism>
<feature type="compositionally biased region" description="Basic and acidic residues" evidence="1">
    <location>
        <begin position="36"/>
        <end position="50"/>
    </location>
</feature>
<evidence type="ECO:0000313" key="2">
    <source>
        <dbReference type="EMBL" id="BAE20809.1"/>
    </source>
</evidence>
<dbReference type="AlphaFoldDB" id="Q3V2I8"/>
<dbReference type="EMBL" id="AK131796">
    <property type="protein sequence ID" value="BAE20809.1"/>
    <property type="molecule type" value="mRNA"/>
</dbReference>
<reference evidence="2" key="1">
    <citation type="journal article" date="1999" name="Methods Enzymol.">
        <title>High-efficiency full-length cDNA cloning.</title>
        <authorList>
            <person name="Carninci P."/>
            <person name="Hayashizaki Y."/>
        </authorList>
    </citation>
    <scope>NUCLEOTIDE SEQUENCE</scope>
    <source>
        <strain evidence="2">C57BL/6J</strain>
        <tissue evidence="2">Testis</tissue>
    </source>
</reference>
<reference evidence="2" key="4">
    <citation type="journal article" date="2001" name="Nature">
        <title>Functional annotation of a full-length mouse cDNA collection.</title>
        <authorList>
            <consortium name="The RIKEN Genome Exploration Research Group Phase II Team and the FANTOM Consortium"/>
        </authorList>
    </citation>
    <scope>NUCLEOTIDE SEQUENCE</scope>
    <source>
        <strain evidence="2">C57BL/6J</strain>
        <tissue evidence="2">Testis</tissue>
    </source>
</reference>
<name>Q3V2I8_MOUSE</name>
<gene>
    <name evidence="3" type="primary">1700010L13Rik</name>
</gene>
<proteinExistence type="evidence at transcript level"/>
<feature type="region of interest" description="Disordered" evidence="1">
    <location>
        <begin position="1"/>
        <end position="101"/>
    </location>
</feature>
<reference evidence="2" key="8">
    <citation type="journal article" date="2005" name="Science">
        <title>Antisense Transcription in the Mammalian Transcriptome.</title>
        <authorList>
            <consortium name="RIKEN Genome Exploration Research Group and Genome Science Group (Genome Network Project Core Group) and the FANTOM Consortium"/>
        </authorList>
    </citation>
    <scope>NUCLEOTIDE SEQUENCE</scope>
    <source>
        <strain evidence="2">C57BL/6J</strain>
        <tissue evidence="2">Testis</tissue>
    </source>
</reference>
<reference evidence="2" key="7">
    <citation type="journal article" date="2005" name="Science">
        <title>The Transcriptional Landscape of the Mammalian Genome.</title>
        <authorList>
            <consortium name="The FANTOM Consortium"/>
            <consortium name="Riken Genome Exploration Research Group and Genome Science Group (Genome Network Project Core Group)"/>
        </authorList>
    </citation>
    <scope>NUCLEOTIDE SEQUENCE</scope>
    <source>
        <strain evidence="2">C57BL/6J</strain>
        <tissue evidence="2">Testis</tissue>
    </source>
</reference>
<evidence type="ECO:0000313" key="3">
    <source>
        <dbReference type="MGI" id="MGI:1922878"/>
    </source>
</evidence>
<dbReference type="AGR" id="MGI:1922878"/>
<evidence type="ECO:0000256" key="1">
    <source>
        <dbReference type="SAM" id="MobiDB-lite"/>
    </source>
</evidence>
<reference evidence="2" key="5">
    <citation type="journal article" date="2002" name="Nature">
        <title>Analysis of the mouse transcriptome based on functional annotation of 60,770 full-length cDNAs.</title>
        <authorList>
            <consortium name="The FANTOM Consortium and the RIKEN Genome Exploration Research Group Phase I and II Team"/>
        </authorList>
    </citation>
    <scope>NUCLEOTIDE SEQUENCE</scope>
    <source>
        <strain evidence="2">C57BL/6J</strain>
        <tissue evidence="2">Testis</tissue>
    </source>
</reference>
<protein>
    <submittedName>
        <fullName evidence="2">Uncharacterized protein</fullName>
    </submittedName>
</protein>
<dbReference type="MGI" id="MGI:1922878">
    <property type="gene designation" value="1700010L13Rik"/>
</dbReference>
<reference evidence="2" key="3">
    <citation type="journal article" date="2000" name="Genome Res.">
        <title>RIKEN integrated sequence analysis (RISA) system--384-format sequencing pipeline with 384 multicapillary sequencer.</title>
        <authorList>
            <person name="Shibata K."/>
            <person name="Itoh M."/>
            <person name="Aizawa K."/>
            <person name="Nagaoka S."/>
            <person name="Sasaki N."/>
            <person name="Carninci P."/>
            <person name="Konno H."/>
            <person name="Akiyama J."/>
            <person name="Nishi K."/>
            <person name="Kitsunai T."/>
            <person name="Tashiro H."/>
            <person name="Itoh M."/>
            <person name="Sumi N."/>
            <person name="Ishii Y."/>
            <person name="Nakamura S."/>
            <person name="Hazama M."/>
            <person name="Nishine T."/>
            <person name="Harada A."/>
            <person name="Yamamoto R."/>
            <person name="Matsumoto H."/>
            <person name="Sakaguchi S."/>
            <person name="Ikegami T."/>
            <person name="Kashiwagi K."/>
            <person name="Fujiwake S."/>
            <person name="Inoue K."/>
            <person name="Togawa Y."/>
            <person name="Izawa M."/>
            <person name="Ohara E."/>
            <person name="Watahiki M."/>
            <person name="Yoneda Y."/>
            <person name="Ishikawa T."/>
            <person name="Ozawa K."/>
            <person name="Tanaka T."/>
            <person name="Matsuura S."/>
            <person name="Kawai J."/>
            <person name="Okazaki Y."/>
            <person name="Muramatsu M."/>
            <person name="Inoue Y."/>
            <person name="Kira A."/>
            <person name="Hayashizaki Y."/>
        </authorList>
    </citation>
    <scope>NUCLEOTIDE SEQUENCE</scope>
    <source>
        <strain evidence="2">C57BL/6J</strain>
        <tissue evidence="2">Testis</tissue>
    </source>
</reference>
<sequence>GPGRPSATHRPSSSPGPHPSEADGAPAPGPTNPWRRVADAEWVRKSRAETTADPGLSAEVFPQDPCGADTSTKMAATPKPARLQLRGRGSLNEPISAARTA</sequence>
<reference evidence="2" key="2">
    <citation type="journal article" date="2000" name="Genome Res.">
        <title>Normalization and subtraction of cap-trapper-selected cDNAs to prepare full-length cDNA libraries for rapid discovery of new genes.</title>
        <authorList>
            <person name="Carninci P."/>
            <person name="Shibata Y."/>
            <person name="Hayatsu N."/>
            <person name="Sugahara Y."/>
            <person name="Shibata K."/>
            <person name="Itoh M."/>
            <person name="Konno H."/>
            <person name="Okazaki Y."/>
            <person name="Muramatsu M."/>
            <person name="Hayashizaki Y."/>
        </authorList>
    </citation>
    <scope>NUCLEOTIDE SEQUENCE</scope>
    <source>
        <strain evidence="2">C57BL/6J</strain>
        <tissue evidence="2">Testis</tissue>
    </source>
</reference>
<reference evidence="2" key="6">
    <citation type="submission" date="2004-03" db="EMBL/GenBank/DDBJ databases">
        <authorList>
            <person name="Arakawa T."/>
            <person name="Carninci P."/>
            <person name="Fukuda S."/>
            <person name="Hashizume W."/>
            <person name="Hayashida K."/>
            <person name="Hori F."/>
            <person name="Iida J."/>
            <person name="Imamura K."/>
            <person name="Imotani K."/>
            <person name="Itoh M."/>
            <person name="Kanagawa S."/>
            <person name="Kawai J."/>
            <person name="Kojima M."/>
            <person name="Konno H."/>
            <person name="Murata M."/>
            <person name="Nakamura M."/>
            <person name="Ninomiya N."/>
            <person name="Nishiyori H."/>
            <person name="Nomura K."/>
            <person name="Ohno M."/>
            <person name="Sakazume N."/>
            <person name="Sano H."/>
            <person name="Sasaki D."/>
            <person name="Shibata K."/>
            <person name="Shiraki T."/>
            <person name="Tagami M."/>
            <person name="Tagami Y."/>
            <person name="Waki K."/>
            <person name="Watahiki A."/>
            <person name="Muramatsu M."/>
            <person name="Hayashizaki Y."/>
        </authorList>
    </citation>
    <scope>NUCLEOTIDE SEQUENCE</scope>
    <source>
        <strain evidence="2">C57BL/6J</strain>
        <tissue evidence="2">Testis</tissue>
    </source>
</reference>
<feature type="non-terminal residue" evidence="2">
    <location>
        <position position="1"/>
    </location>
</feature>